<proteinExistence type="inferred from homology"/>
<keyword evidence="5" id="KW-1185">Reference proteome</keyword>
<dbReference type="Gene3D" id="3.90.25.10">
    <property type="entry name" value="UDP-galactose 4-epimerase, domain 1"/>
    <property type="match status" value="1"/>
</dbReference>
<dbReference type="CDD" id="cd05251">
    <property type="entry name" value="NmrA_like_SDR_a"/>
    <property type="match status" value="1"/>
</dbReference>
<dbReference type="Pfam" id="PF05368">
    <property type="entry name" value="NmrA"/>
    <property type="match status" value="1"/>
</dbReference>
<gene>
    <name evidence="4" type="ORF">DICPUDRAFT_38177</name>
</gene>
<dbReference type="FunCoup" id="F0ZTX9">
    <property type="interactions" value="130"/>
</dbReference>
<organism evidence="4 5">
    <name type="scientific">Dictyostelium purpureum</name>
    <name type="common">Slime mold</name>
    <dbReference type="NCBI Taxonomy" id="5786"/>
    <lineage>
        <taxon>Eukaryota</taxon>
        <taxon>Amoebozoa</taxon>
        <taxon>Evosea</taxon>
        <taxon>Eumycetozoa</taxon>
        <taxon>Dictyostelia</taxon>
        <taxon>Dictyosteliales</taxon>
        <taxon>Dictyosteliaceae</taxon>
        <taxon>Dictyostelium</taxon>
    </lineage>
</organism>
<dbReference type="eggNOG" id="ENOG502RG69">
    <property type="taxonomic scope" value="Eukaryota"/>
</dbReference>
<evidence type="ECO:0000256" key="1">
    <source>
        <dbReference type="ARBA" id="ARBA00006328"/>
    </source>
</evidence>
<feature type="domain" description="NmrA-like" evidence="3">
    <location>
        <begin position="4"/>
        <end position="297"/>
    </location>
</feature>
<dbReference type="VEuPathDB" id="AmoebaDB:DICPUDRAFT_38177"/>
<dbReference type="AlphaFoldDB" id="F0ZTX9"/>
<evidence type="ECO:0000313" key="4">
    <source>
        <dbReference type="EMBL" id="EGC32581.1"/>
    </source>
</evidence>
<dbReference type="InterPro" id="IPR051164">
    <property type="entry name" value="NmrA-like_oxidored"/>
</dbReference>
<dbReference type="EMBL" id="GL871185">
    <property type="protein sequence ID" value="EGC32581.1"/>
    <property type="molecule type" value="Genomic_DNA"/>
</dbReference>
<keyword evidence="2" id="KW-0521">NADP</keyword>
<dbReference type="Proteomes" id="UP000001064">
    <property type="component" value="Unassembled WGS sequence"/>
</dbReference>
<dbReference type="InParanoid" id="F0ZTX9"/>
<dbReference type="InterPro" id="IPR008030">
    <property type="entry name" value="NmrA-like"/>
</dbReference>
<dbReference type="OrthoDB" id="3358371at2759"/>
<dbReference type="SUPFAM" id="SSF51735">
    <property type="entry name" value="NAD(P)-binding Rossmann-fold domains"/>
    <property type="match status" value="1"/>
</dbReference>
<evidence type="ECO:0000313" key="5">
    <source>
        <dbReference type="Proteomes" id="UP000001064"/>
    </source>
</evidence>
<dbReference type="KEGG" id="dpp:DICPUDRAFT_38177"/>
<name>F0ZTX9_DICPU</name>
<dbReference type="PANTHER" id="PTHR42748">
    <property type="entry name" value="NITROGEN METABOLITE REPRESSION PROTEIN NMRA FAMILY MEMBER"/>
    <property type="match status" value="1"/>
</dbReference>
<dbReference type="RefSeq" id="XP_003290872.1">
    <property type="nucleotide sequence ID" value="XM_003290824.1"/>
</dbReference>
<dbReference type="GeneID" id="10508648"/>
<dbReference type="STRING" id="5786.F0ZTX9"/>
<protein>
    <recommendedName>
        <fullName evidence="3">NmrA-like domain-containing protein</fullName>
    </recommendedName>
</protein>
<dbReference type="PANTHER" id="PTHR42748:SF4">
    <property type="entry name" value="NMRA-LIKE DOMAIN-CONTAINING PROTEIN-RELATED"/>
    <property type="match status" value="1"/>
</dbReference>
<accession>F0ZTX9</accession>
<dbReference type="OMA" id="ANHPFDA"/>
<dbReference type="InterPro" id="IPR036291">
    <property type="entry name" value="NAD(P)-bd_dom_sf"/>
</dbReference>
<evidence type="ECO:0000259" key="3">
    <source>
        <dbReference type="Pfam" id="PF05368"/>
    </source>
</evidence>
<reference evidence="5" key="1">
    <citation type="journal article" date="2011" name="Genome Biol.">
        <title>Comparative genomics of the social amoebae Dictyostelium discoideum and Dictyostelium purpureum.</title>
        <authorList>
            <consortium name="US DOE Joint Genome Institute (JGI-PGF)"/>
            <person name="Sucgang R."/>
            <person name="Kuo A."/>
            <person name="Tian X."/>
            <person name="Salerno W."/>
            <person name="Parikh A."/>
            <person name="Feasley C.L."/>
            <person name="Dalin E."/>
            <person name="Tu H."/>
            <person name="Huang E."/>
            <person name="Barry K."/>
            <person name="Lindquist E."/>
            <person name="Shapiro H."/>
            <person name="Bruce D."/>
            <person name="Schmutz J."/>
            <person name="Salamov A."/>
            <person name="Fey P."/>
            <person name="Gaudet P."/>
            <person name="Anjard C."/>
            <person name="Babu M.M."/>
            <person name="Basu S."/>
            <person name="Bushmanova Y."/>
            <person name="van der Wel H."/>
            <person name="Katoh-Kurasawa M."/>
            <person name="Dinh C."/>
            <person name="Coutinho P.M."/>
            <person name="Saito T."/>
            <person name="Elias M."/>
            <person name="Schaap P."/>
            <person name="Kay R.R."/>
            <person name="Henrissat B."/>
            <person name="Eichinger L."/>
            <person name="Rivero F."/>
            <person name="Putnam N.H."/>
            <person name="West C.M."/>
            <person name="Loomis W.F."/>
            <person name="Chisholm R.L."/>
            <person name="Shaulsky G."/>
            <person name="Strassmann J.E."/>
            <person name="Queller D.C."/>
            <person name="Kuspa A."/>
            <person name="Grigoriev I.V."/>
        </authorList>
    </citation>
    <scope>NUCLEOTIDE SEQUENCE [LARGE SCALE GENOMIC DNA]</scope>
    <source>
        <strain evidence="5">QSDP1</strain>
    </source>
</reference>
<dbReference type="GO" id="GO:0005634">
    <property type="term" value="C:nucleus"/>
    <property type="evidence" value="ECO:0000318"/>
    <property type="project" value="GO_Central"/>
</dbReference>
<sequence>MSQKKLISVIATRSQGGSVIKSLLNAGNFKVRALLRNPDSEQSKELGSLGAEIVKCDIGTDSKEAIEKAIAGSDGLYLVTVFWNYMGKESEVGKKAVDAALAAKIGHLVFSSLAPANKISGGRYHVPHFDEKNAVEEYARELSKKHPEFKSSFVYAPFYMQNFNTFFKVQKGADNEYSLSLPVDPSSKFPLDMADIDDIGPIVKGIFSNPTKYAGLSVPFSGSALTGDEIAQAISKNSGKPVKFNYVPTDIFAKAPFPGASEMAEMFAYYNEFGAFDKLNKDLGKELTTLTTFDQFLQKNPIQFN</sequence>
<comment type="similarity">
    <text evidence="1">Belongs to the NmrA-type oxidoreductase family.</text>
</comment>
<dbReference type="Gene3D" id="3.40.50.720">
    <property type="entry name" value="NAD(P)-binding Rossmann-like Domain"/>
    <property type="match status" value="1"/>
</dbReference>
<evidence type="ECO:0000256" key="2">
    <source>
        <dbReference type="ARBA" id="ARBA00022857"/>
    </source>
</evidence>